<dbReference type="InterPro" id="IPR004843">
    <property type="entry name" value="Calcineurin-like_PHP"/>
</dbReference>
<dbReference type="SUPFAM" id="SSF56300">
    <property type="entry name" value="Metallo-dependent phosphatases"/>
    <property type="match status" value="1"/>
</dbReference>
<dbReference type="Gramene" id="Mp3g22150.2">
    <property type="protein sequence ID" value="Mp3g22150.2.cds"/>
    <property type="gene ID" value="Mp3g22150"/>
</dbReference>
<dbReference type="GO" id="GO:0051276">
    <property type="term" value="P:chromosome organization"/>
    <property type="evidence" value="ECO:0007669"/>
    <property type="project" value="UniProtKB-ARBA"/>
</dbReference>
<proteinExistence type="predicted"/>
<dbReference type="SUPFAM" id="SSF52540">
    <property type="entry name" value="P-loop containing nucleoside triphosphate hydrolases"/>
    <property type="match status" value="1"/>
</dbReference>
<evidence type="ECO:0000313" key="6">
    <source>
        <dbReference type="Proteomes" id="UP000244005"/>
    </source>
</evidence>
<dbReference type="Pfam" id="PF00149">
    <property type="entry name" value="Metallophos"/>
    <property type="match status" value="1"/>
</dbReference>
<feature type="region of interest" description="Disordered" evidence="2">
    <location>
        <begin position="96"/>
        <end position="128"/>
    </location>
</feature>
<dbReference type="OrthoDB" id="18797at2759"/>
<name>A0A2R6WHQ5_MARPO</name>
<accession>A0A2R6WHQ5</accession>
<dbReference type="GO" id="GO:0016787">
    <property type="term" value="F:hydrolase activity"/>
    <property type="evidence" value="ECO:0007669"/>
    <property type="project" value="InterPro"/>
</dbReference>
<dbReference type="InterPro" id="IPR027417">
    <property type="entry name" value="P-loop_NTPase"/>
</dbReference>
<dbReference type="Gene3D" id="3.40.50.300">
    <property type="entry name" value="P-loop containing nucleotide triphosphate hydrolases"/>
    <property type="match status" value="2"/>
</dbReference>
<feature type="domain" description="RecF/RecN/SMC N-terminal" evidence="4">
    <location>
        <begin position="522"/>
        <end position="1197"/>
    </location>
</feature>
<dbReference type="Proteomes" id="UP000244005">
    <property type="component" value="Unassembled WGS sequence"/>
</dbReference>
<dbReference type="InterPro" id="IPR029052">
    <property type="entry name" value="Metallo-depent_PP-like"/>
</dbReference>
<evidence type="ECO:0000259" key="3">
    <source>
        <dbReference type="Pfam" id="PF00149"/>
    </source>
</evidence>
<dbReference type="PANTHER" id="PTHR32114:SF2">
    <property type="entry name" value="ABC TRANSPORTER ABCH.3"/>
    <property type="match status" value="1"/>
</dbReference>
<feature type="compositionally biased region" description="Basic residues" evidence="2">
    <location>
        <begin position="107"/>
        <end position="116"/>
    </location>
</feature>
<gene>
    <name evidence="5" type="ORF">MARPO_0089s0002</name>
</gene>
<dbReference type="Pfam" id="PF02463">
    <property type="entry name" value="SMC_N"/>
    <property type="match status" value="1"/>
</dbReference>
<dbReference type="EMBL" id="KZ772761">
    <property type="protein sequence ID" value="PTQ33363.1"/>
    <property type="molecule type" value="Genomic_DNA"/>
</dbReference>
<reference evidence="6" key="1">
    <citation type="journal article" date="2017" name="Cell">
        <title>Insights into land plant evolution garnered from the Marchantia polymorpha genome.</title>
        <authorList>
            <person name="Bowman J.L."/>
            <person name="Kohchi T."/>
            <person name="Yamato K.T."/>
            <person name="Jenkins J."/>
            <person name="Shu S."/>
            <person name="Ishizaki K."/>
            <person name="Yamaoka S."/>
            <person name="Nishihama R."/>
            <person name="Nakamura Y."/>
            <person name="Berger F."/>
            <person name="Adam C."/>
            <person name="Aki S.S."/>
            <person name="Althoff F."/>
            <person name="Araki T."/>
            <person name="Arteaga-Vazquez M.A."/>
            <person name="Balasubrmanian S."/>
            <person name="Barry K."/>
            <person name="Bauer D."/>
            <person name="Boehm C.R."/>
            <person name="Briginshaw L."/>
            <person name="Caballero-Perez J."/>
            <person name="Catarino B."/>
            <person name="Chen F."/>
            <person name="Chiyoda S."/>
            <person name="Chovatia M."/>
            <person name="Davies K.M."/>
            <person name="Delmans M."/>
            <person name="Demura T."/>
            <person name="Dierschke T."/>
            <person name="Dolan L."/>
            <person name="Dorantes-Acosta A.E."/>
            <person name="Eklund D.M."/>
            <person name="Florent S.N."/>
            <person name="Flores-Sandoval E."/>
            <person name="Fujiyama A."/>
            <person name="Fukuzawa H."/>
            <person name="Galik B."/>
            <person name="Grimanelli D."/>
            <person name="Grimwood J."/>
            <person name="Grossniklaus U."/>
            <person name="Hamada T."/>
            <person name="Haseloff J."/>
            <person name="Hetherington A.J."/>
            <person name="Higo A."/>
            <person name="Hirakawa Y."/>
            <person name="Hundley H.N."/>
            <person name="Ikeda Y."/>
            <person name="Inoue K."/>
            <person name="Inoue S.I."/>
            <person name="Ishida S."/>
            <person name="Jia Q."/>
            <person name="Kakita M."/>
            <person name="Kanazawa T."/>
            <person name="Kawai Y."/>
            <person name="Kawashima T."/>
            <person name="Kennedy M."/>
            <person name="Kinose K."/>
            <person name="Kinoshita T."/>
            <person name="Kohara Y."/>
            <person name="Koide E."/>
            <person name="Komatsu K."/>
            <person name="Kopischke S."/>
            <person name="Kubo M."/>
            <person name="Kyozuka J."/>
            <person name="Lagercrantz U."/>
            <person name="Lin S.S."/>
            <person name="Lindquist E."/>
            <person name="Lipzen A.M."/>
            <person name="Lu C.W."/>
            <person name="De Luna E."/>
            <person name="Martienssen R.A."/>
            <person name="Minamino N."/>
            <person name="Mizutani M."/>
            <person name="Mizutani M."/>
            <person name="Mochizuki N."/>
            <person name="Monte I."/>
            <person name="Mosher R."/>
            <person name="Nagasaki H."/>
            <person name="Nakagami H."/>
            <person name="Naramoto S."/>
            <person name="Nishitani K."/>
            <person name="Ohtani M."/>
            <person name="Okamoto T."/>
            <person name="Okumura M."/>
            <person name="Phillips J."/>
            <person name="Pollak B."/>
            <person name="Reinders A."/>
            <person name="Rovekamp M."/>
            <person name="Sano R."/>
            <person name="Sawa S."/>
            <person name="Schmid M.W."/>
            <person name="Shirakawa M."/>
            <person name="Solano R."/>
            <person name="Spunde A."/>
            <person name="Suetsugu N."/>
            <person name="Sugano S."/>
            <person name="Sugiyama A."/>
            <person name="Sun R."/>
            <person name="Suzuki Y."/>
            <person name="Takenaka M."/>
            <person name="Takezawa D."/>
            <person name="Tomogane H."/>
            <person name="Tsuzuki M."/>
            <person name="Ueda T."/>
            <person name="Umeda M."/>
            <person name="Ward J.M."/>
            <person name="Watanabe Y."/>
            <person name="Yazaki K."/>
            <person name="Yokoyama R."/>
            <person name="Yoshitake Y."/>
            <person name="Yotsui I."/>
            <person name="Zachgo S."/>
            <person name="Schmutz J."/>
        </authorList>
    </citation>
    <scope>NUCLEOTIDE SEQUENCE [LARGE SCALE GENOMIC DNA]</scope>
    <source>
        <strain evidence="6">Tak-1</strain>
    </source>
</reference>
<sequence length="1205" mass="134275">MALKPLTRLPLLVGLTMYCSPFFIYRPQLKFMMSALNLSISLRAARESVAENLNSCHLRGSTSVAIASSSSKFQFSSRRGLFSSVACSVSETSSAEVPSKIDDPKTPRKIRKRATKSKAAAGDGTDKSIPLKEPGKDIEIWSGVKEWVVFSDLHVSRRTLDSCLQTLKAVHAEASSRDAGIIFLGDFWHARGALPVELLNVVVTELAKWSRPAIFIPGNHDQVNMGGQMHALMVLGAVNPLIRVFDEPAEFLGALWLPFRRDHNVIDAALKQHKNVKAIFAHLDVVGAFMNEACQAKEGVEPSIFPENVPVFTGHYHKPHVVDNSQIEYVGSPYQVSASESGQTKRFLLLNSSWEKIASIPIDIGGRHFVISQTEDTDLENMEHIRSGDRLRLLLSSTVLDDNIKLKLDKLQSRGVQIDLVFPTLSAKPRIEEAENLNAFGLFSLYAERVGMSTGAISKGADVLQRMDLPAKLIQRTKVQLILENVDIQGFGPFLEPVKYPLSQRGIRVVCGRNMDSVGADSNGAGKSTLVMAPLWALSGSTDPRPDSMRGLSASDVVHEKAKSARVSVQGTISGIPFTVERIAGRKPSLKFSYHGEDCTGQDMKLTQAKIDEIIDTSMLQRIAFHGQYGIGGLLEASDKDFKDELSRVIAMDLWVAAKKKSLQELRNKQTEVEFLEGALTQLQQQKFEIEKKVQESKIRLEQWETSWYHRCGILEQEAEVAAEDLNRLVMSCQTRYQQFIEATSSLESIVSRLERFISGLDNVGGPDRYEVTETVNKRREMLLTKVAELSVEVRTCESLLNKKKHRLHEYARNVSSLQICDRCLQPVDSSHSTQTIFQLEEEVAQSEEAYTQLMNERMLTERELQVVSNTIKQEMQRHEEAFRDQRKRSIELREDVNRMHRCLTVAYSVSKSVAQLLGDTQTLSRSVSNGDIEESTGDSEQEIAFLISILGVKDQDVRNKSNQLELDTQEGRRLSTKVEQLHQTLRGLKSTSNPFTAEYAALGDLLASLDSNLREKESSYREALEQTGWLKELDNAFSHTGVQSYVLEAALAELQERTARHLDILSGGSLGLLLRPTKETKRSKASVEAIDRIALVRLSTGETEQRSLRQLSGGERRRLALAVALGYAEFAAQRSGVHCDLLVLDEVLQHLDSEGKARVVAVLKGLPQRTILLVSQTHGDVADAFDLVDVVLKENDTARIESFD</sequence>
<dbReference type="InterPro" id="IPR003395">
    <property type="entry name" value="RecF/RecN/SMC_N"/>
</dbReference>
<feature type="domain" description="Calcineurin-like phosphoesterase" evidence="3">
    <location>
        <begin position="148"/>
        <end position="232"/>
    </location>
</feature>
<keyword evidence="6" id="KW-1185">Reference proteome</keyword>
<evidence type="ECO:0008006" key="7">
    <source>
        <dbReference type="Google" id="ProtNLM"/>
    </source>
</evidence>
<evidence type="ECO:0000256" key="1">
    <source>
        <dbReference type="SAM" id="Coils"/>
    </source>
</evidence>
<dbReference type="PANTHER" id="PTHR32114">
    <property type="entry name" value="ABC TRANSPORTER ABCH.3"/>
    <property type="match status" value="1"/>
</dbReference>
<dbReference type="CDD" id="cd00838">
    <property type="entry name" value="MPP_superfamily"/>
    <property type="match status" value="1"/>
</dbReference>
<evidence type="ECO:0000313" key="5">
    <source>
        <dbReference type="EMBL" id="PTQ33363.1"/>
    </source>
</evidence>
<dbReference type="AlphaFoldDB" id="A0A2R6WHQ5"/>
<feature type="coiled-coil region" evidence="1">
    <location>
        <begin position="659"/>
        <end position="700"/>
    </location>
</feature>
<dbReference type="Gene3D" id="3.60.21.10">
    <property type="match status" value="1"/>
</dbReference>
<evidence type="ECO:0000256" key="2">
    <source>
        <dbReference type="SAM" id="MobiDB-lite"/>
    </source>
</evidence>
<protein>
    <recommendedName>
        <fullName evidence="7">Calcineurin-like phosphoesterase domain-containing protein</fullName>
    </recommendedName>
</protein>
<evidence type="ECO:0000259" key="4">
    <source>
        <dbReference type="Pfam" id="PF02463"/>
    </source>
</evidence>
<feature type="coiled-coil region" evidence="1">
    <location>
        <begin position="837"/>
        <end position="896"/>
    </location>
</feature>
<keyword evidence="1" id="KW-0175">Coiled coil</keyword>
<organism evidence="5 6">
    <name type="scientific">Marchantia polymorpha</name>
    <name type="common">Common liverwort</name>
    <name type="synonym">Marchantia aquatica</name>
    <dbReference type="NCBI Taxonomy" id="3197"/>
    <lineage>
        <taxon>Eukaryota</taxon>
        <taxon>Viridiplantae</taxon>
        <taxon>Streptophyta</taxon>
        <taxon>Embryophyta</taxon>
        <taxon>Marchantiophyta</taxon>
        <taxon>Marchantiopsida</taxon>
        <taxon>Marchantiidae</taxon>
        <taxon>Marchantiales</taxon>
        <taxon>Marchantiaceae</taxon>
        <taxon>Marchantia</taxon>
    </lineage>
</organism>